<dbReference type="GO" id="GO:0006750">
    <property type="term" value="P:glutathione biosynthetic process"/>
    <property type="evidence" value="ECO:0007669"/>
    <property type="project" value="UniProtKB-KW"/>
</dbReference>
<dbReference type="GO" id="GO:0006751">
    <property type="term" value="P:glutathione catabolic process"/>
    <property type="evidence" value="ECO:0007669"/>
    <property type="project" value="UniProtKB-UniRule"/>
</dbReference>
<evidence type="ECO:0000256" key="5">
    <source>
        <dbReference type="ARBA" id="ARBA00022801"/>
    </source>
</evidence>
<dbReference type="PANTHER" id="PTHR43199:SF1">
    <property type="entry name" value="GLUTATHIONE HYDROLASE PROENZYME"/>
    <property type="match status" value="1"/>
</dbReference>
<comment type="catalytic activity">
    <reaction evidence="2 11">
        <text>glutathione + H2O = L-cysteinylglycine + L-glutamate</text>
        <dbReference type="Rhea" id="RHEA:28807"/>
        <dbReference type="ChEBI" id="CHEBI:15377"/>
        <dbReference type="ChEBI" id="CHEBI:29985"/>
        <dbReference type="ChEBI" id="CHEBI:57925"/>
        <dbReference type="ChEBI" id="CHEBI:61694"/>
        <dbReference type="EC" id="3.4.19.13"/>
    </reaction>
</comment>
<feature type="active site" description="Nucleophile" evidence="9">
    <location>
        <position position="378"/>
    </location>
</feature>
<evidence type="ECO:0000256" key="4">
    <source>
        <dbReference type="ARBA" id="ARBA00022679"/>
    </source>
</evidence>
<dbReference type="NCBIfam" id="TIGR00066">
    <property type="entry name" value="g_glut_trans"/>
    <property type="match status" value="1"/>
</dbReference>
<comment type="pathway">
    <text evidence="11">Sulfur metabolism; glutathione metabolism.</text>
</comment>
<evidence type="ECO:0000256" key="12">
    <source>
        <dbReference type="SAM" id="MobiDB-lite"/>
    </source>
</evidence>
<comment type="catalytic activity">
    <reaction evidence="1 11">
        <text>an S-substituted glutathione + H2O = an S-substituted L-cysteinylglycine + L-glutamate</text>
        <dbReference type="Rhea" id="RHEA:59468"/>
        <dbReference type="ChEBI" id="CHEBI:15377"/>
        <dbReference type="ChEBI" id="CHEBI:29985"/>
        <dbReference type="ChEBI" id="CHEBI:90779"/>
        <dbReference type="ChEBI" id="CHEBI:143103"/>
        <dbReference type="EC" id="3.4.19.13"/>
    </reaction>
</comment>
<keyword evidence="6 11" id="KW-0865">Zymogen</keyword>
<sequence length="560" mass="61695">MDRVDTRHMENDTEDKRQKATGTHGMAASAVHEATEAGAAILRNGGNAMDALVAIQFALSVAEVFNTGIGASGYIVYYDQKSKKTKVINGHSQTPSGADKDQFLNKQGEITPYFQQTIDAKSVGIPGIMKAMDEGHKRFGTKPMEDLIEPAVKLAEEGFRVNWQWDEVIEILHIRMGEEAKKFFMPEGVPLVQGDWVQNKDLAKTLRILQKNGIQALYEGEIADAIIKTLKEQGGIMTNEDLQNYQAPIEEPVMGTYRGYDIAVPGPPNGGGIALLELLGILEGFELNKYGVSSWEKYYLFSEAMRLAFSDKLAYMGDPHFSEIPVEGLLHKEYLEERRRKIDWKSRNPEIDCGNPWKFQGSDRPKGEVKVYQTGQDTTHFTVADKWGNIAACTSSNEHIMGSGIMVPGYGFLLNNDLTDFTPEPDHINSLAPNKQPVSAKVPAIIFKDGVPVLTLGSPGGPTIVASVSQVISHILDFEMDVKDAIEEPRIYNSVGPDVWTEQGIGQGEIDKLRKMGFQFDDTDRPIGNVQAILMDPKTGMLHGAADSSRPGSAIGFNEE</sequence>
<dbReference type="GO" id="GO:0036374">
    <property type="term" value="F:glutathione hydrolase activity"/>
    <property type="evidence" value="ECO:0007669"/>
    <property type="project" value="UniProtKB-UniRule"/>
</dbReference>
<evidence type="ECO:0000256" key="9">
    <source>
        <dbReference type="PIRSR" id="PIRSR600101-1"/>
    </source>
</evidence>
<comment type="catalytic activity">
    <reaction evidence="8 11">
        <text>an N-terminal (5-L-glutamyl)-[peptide] + an alpha-amino acid = 5-L-glutamyl amino acid + an N-terminal L-alpha-aminoacyl-[peptide]</text>
        <dbReference type="Rhea" id="RHEA:23904"/>
        <dbReference type="Rhea" id="RHEA-COMP:9780"/>
        <dbReference type="Rhea" id="RHEA-COMP:9795"/>
        <dbReference type="ChEBI" id="CHEBI:77644"/>
        <dbReference type="ChEBI" id="CHEBI:78597"/>
        <dbReference type="ChEBI" id="CHEBI:78599"/>
        <dbReference type="ChEBI" id="CHEBI:78608"/>
        <dbReference type="EC" id="2.3.2.2"/>
    </reaction>
</comment>
<dbReference type="Pfam" id="PF01019">
    <property type="entry name" value="G_glu_transpept"/>
    <property type="match status" value="1"/>
</dbReference>
<dbReference type="InterPro" id="IPR043137">
    <property type="entry name" value="GGT_ssub_C"/>
</dbReference>
<dbReference type="EC" id="2.3.2.2" evidence="11"/>
<evidence type="ECO:0000256" key="6">
    <source>
        <dbReference type="ARBA" id="ARBA00023145"/>
    </source>
</evidence>
<evidence type="ECO:0000313" key="13">
    <source>
        <dbReference type="EMBL" id="UYG95490.1"/>
    </source>
</evidence>
<dbReference type="InterPro" id="IPR000101">
    <property type="entry name" value="GGT_peptidase"/>
</dbReference>
<dbReference type="RefSeq" id="WP_048008659.1">
    <property type="nucleotide sequence ID" value="NZ_CP107027.1"/>
</dbReference>
<protein>
    <recommendedName>
        <fullName evidence="11">Glutathione hydrolase proenzyme</fullName>
        <ecNumber evidence="11">2.3.2.2</ecNumber>
        <ecNumber evidence="11">3.4.19.13</ecNumber>
    </recommendedName>
    <component>
        <recommendedName>
            <fullName evidence="11">Glutathione hydrolase large chain</fullName>
        </recommendedName>
    </component>
    <component>
        <recommendedName>
            <fullName evidence="11">Glutathione hydrolase small chain</fullName>
        </recommendedName>
    </component>
</protein>
<dbReference type="SUPFAM" id="SSF56235">
    <property type="entry name" value="N-terminal nucleophile aminohydrolases (Ntn hydrolases)"/>
    <property type="match status" value="1"/>
</dbReference>
<dbReference type="AlphaFoldDB" id="A0AA46PQA7"/>
<dbReference type="EMBL" id="CP107027">
    <property type="protein sequence ID" value="UYG95490.1"/>
    <property type="molecule type" value="Genomic_DNA"/>
</dbReference>
<evidence type="ECO:0000256" key="7">
    <source>
        <dbReference type="ARBA" id="ARBA00023315"/>
    </source>
</evidence>
<evidence type="ECO:0000256" key="3">
    <source>
        <dbReference type="ARBA" id="ARBA00009381"/>
    </source>
</evidence>
<evidence type="ECO:0000256" key="2">
    <source>
        <dbReference type="ARBA" id="ARBA00001089"/>
    </source>
</evidence>
<dbReference type="InterPro" id="IPR029055">
    <property type="entry name" value="Ntn_hydrolases_N"/>
</dbReference>
<name>A0AA46PQA7_CYTFI</name>
<feature type="binding site" evidence="10">
    <location>
        <position position="420"/>
    </location>
    <ligand>
        <name>L-glutamate</name>
        <dbReference type="ChEBI" id="CHEBI:29985"/>
    </ligand>
</feature>
<comment type="similarity">
    <text evidence="3 11">Belongs to the gamma-glutamyltransferase family.</text>
</comment>
<reference evidence="13" key="1">
    <citation type="submission" date="2022-10" db="EMBL/GenBank/DDBJ databases">
        <title>Mechanism of multi-heavy metal repair in Cytobacillus Firmus M7.</title>
        <authorList>
            <person name="Li X."/>
            <person name="Yu C."/>
        </authorList>
    </citation>
    <scope>NUCLEOTIDE SEQUENCE</scope>
    <source>
        <strain evidence="13">M7</strain>
    </source>
</reference>
<dbReference type="PRINTS" id="PR01210">
    <property type="entry name" value="GGTRANSPTASE"/>
</dbReference>
<feature type="binding site" evidence="10">
    <location>
        <position position="461"/>
    </location>
    <ligand>
        <name>L-glutamate</name>
        <dbReference type="ChEBI" id="CHEBI:29985"/>
    </ligand>
</feature>
<dbReference type="InterPro" id="IPR043138">
    <property type="entry name" value="GGT_lsub"/>
</dbReference>
<dbReference type="Proteomes" id="UP001163104">
    <property type="component" value="Chromosome"/>
</dbReference>
<keyword evidence="7 11" id="KW-0012">Acyltransferase</keyword>
<keyword evidence="4 11" id="KW-0808">Transferase</keyword>
<feature type="region of interest" description="Disordered" evidence="12">
    <location>
        <begin position="1"/>
        <end position="24"/>
    </location>
</feature>
<dbReference type="GO" id="GO:0103068">
    <property type="term" value="F:leukotriene C4 gamma-glutamyl transferase activity"/>
    <property type="evidence" value="ECO:0007669"/>
    <property type="project" value="UniProtKB-EC"/>
</dbReference>
<evidence type="ECO:0000256" key="10">
    <source>
        <dbReference type="PIRSR" id="PIRSR600101-2"/>
    </source>
</evidence>
<dbReference type="PANTHER" id="PTHR43199">
    <property type="entry name" value="GLUTATHIONE HYDROLASE"/>
    <property type="match status" value="1"/>
</dbReference>
<evidence type="ECO:0000313" key="14">
    <source>
        <dbReference type="Proteomes" id="UP001163104"/>
    </source>
</evidence>
<comment type="PTM">
    <text evidence="11">Cleaved by autocatalysis into a large and a small subunit.</text>
</comment>
<dbReference type="Gene3D" id="3.60.20.40">
    <property type="match status" value="1"/>
</dbReference>
<accession>A0AA46PQA7</accession>
<feature type="compositionally biased region" description="Basic and acidic residues" evidence="12">
    <location>
        <begin position="1"/>
        <end position="18"/>
    </location>
</feature>
<keyword evidence="5 11" id="KW-0378">Hydrolase</keyword>
<dbReference type="EC" id="3.4.19.13" evidence="11"/>
<dbReference type="Gene3D" id="1.10.246.130">
    <property type="match status" value="1"/>
</dbReference>
<proteinExistence type="inferred from homology"/>
<evidence type="ECO:0000256" key="11">
    <source>
        <dbReference type="RuleBase" id="RU368036"/>
    </source>
</evidence>
<keyword evidence="11" id="KW-0317">Glutathione biosynthesis</keyword>
<evidence type="ECO:0000256" key="8">
    <source>
        <dbReference type="ARBA" id="ARBA00047417"/>
    </source>
</evidence>
<gene>
    <name evidence="13" type="primary">ggt</name>
    <name evidence="13" type="ORF">OD459_00230</name>
</gene>
<dbReference type="InterPro" id="IPR051792">
    <property type="entry name" value="GGT_bact"/>
</dbReference>
<evidence type="ECO:0000256" key="1">
    <source>
        <dbReference type="ARBA" id="ARBA00001049"/>
    </source>
</evidence>
<organism evidence="13 14">
    <name type="scientific">Cytobacillus firmus</name>
    <name type="common">Bacillus firmus</name>
    <dbReference type="NCBI Taxonomy" id="1399"/>
    <lineage>
        <taxon>Bacteria</taxon>
        <taxon>Bacillati</taxon>
        <taxon>Bacillota</taxon>
        <taxon>Bacilli</taxon>
        <taxon>Bacillales</taxon>
        <taxon>Bacillaceae</taxon>
        <taxon>Cytobacillus</taxon>
    </lineage>
</organism>
<comment type="subunit">
    <text evidence="11">This enzyme consists of two polypeptide chains, which are synthesized in precursor form from a single polypeptide.</text>
</comment>